<comment type="caution">
    <text evidence="2">The sequence shown here is derived from an EMBL/GenBank/DDBJ whole genome shotgun (WGS) entry which is preliminary data.</text>
</comment>
<evidence type="ECO:0000256" key="1">
    <source>
        <dbReference type="SAM" id="MobiDB-lite"/>
    </source>
</evidence>
<keyword evidence="3" id="KW-1185">Reference proteome</keyword>
<protein>
    <submittedName>
        <fullName evidence="2">Uncharacterized protein</fullName>
    </submittedName>
</protein>
<dbReference type="AlphaFoldDB" id="A0ABD0RRD1"/>
<dbReference type="Proteomes" id="UP001529510">
    <property type="component" value="Unassembled WGS sequence"/>
</dbReference>
<gene>
    <name evidence="2" type="ORF">M9458_004285</name>
</gene>
<proteinExistence type="predicted"/>
<feature type="region of interest" description="Disordered" evidence="1">
    <location>
        <begin position="16"/>
        <end position="62"/>
    </location>
</feature>
<accession>A0ABD0RRD1</accession>
<feature type="compositionally biased region" description="Basic and acidic residues" evidence="1">
    <location>
        <begin position="52"/>
        <end position="62"/>
    </location>
</feature>
<evidence type="ECO:0000313" key="2">
    <source>
        <dbReference type="EMBL" id="KAL0201098.1"/>
    </source>
</evidence>
<organism evidence="2 3">
    <name type="scientific">Cirrhinus mrigala</name>
    <name type="common">Mrigala</name>
    <dbReference type="NCBI Taxonomy" id="683832"/>
    <lineage>
        <taxon>Eukaryota</taxon>
        <taxon>Metazoa</taxon>
        <taxon>Chordata</taxon>
        <taxon>Craniata</taxon>
        <taxon>Vertebrata</taxon>
        <taxon>Euteleostomi</taxon>
        <taxon>Actinopterygii</taxon>
        <taxon>Neopterygii</taxon>
        <taxon>Teleostei</taxon>
        <taxon>Ostariophysi</taxon>
        <taxon>Cypriniformes</taxon>
        <taxon>Cyprinidae</taxon>
        <taxon>Labeoninae</taxon>
        <taxon>Labeonini</taxon>
        <taxon>Cirrhinus</taxon>
    </lineage>
</organism>
<sequence>MSRRLGNMFYNMMNLPLPVSGLQPPPEKSGDRSSDISSPLNCNSVELLSSPRDTEALKSTEP</sequence>
<feature type="non-terminal residue" evidence="2">
    <location>
        <position position="62"/>
    </location>
</feature>
<dbReference type="EMBL" id="JAMKFB020000002">
    <property type="protein sequence ID" value="KAL0201098.1"/>
    <property type="molecule type" value="Genomic_DNA"/>
</dbReference>
<name>A0ABD0RRD1_CIRMR</name>
<feature type="compositionally biased region" description="Polar residues" evidence="1">
    <location>
        <begin position="35"/>
        <end position="47"/>
    </location>
</feature>
<reference evidence="2 3" key="1">
    <citation type="submission" date="2024-05" db="EMBL/GenBank/DDBJ databases">
        <title>Genome sequencing and assembly of Indian major carp, Cirrhinus mrigala (Hamilton, 1822).</title>
        <authorList>
            <person name="Mohindra V."/>
            <person name="Chowdhury L.M."/>
            <person name="Lal K."/>
            <person name="Jena J.K."/>
        </authorList>
    </citation>
    <scope>NUCLEOTIDE SEQUENCE [LARGE SCALE GENOMIC DNA]</scope>
    <source>
        <strain evidence="2">CM1030</strain>
        <tissue evidence="2">Blood</tissue>
    </source>
</reference>
<evidence type="ECO:0000313" key="3">
    <source>
        <dbReference type="Proteomes" id="UP001529510"/>
    </source>
</evidence>